<sequence length="279" mass="30779">MKQDIDRVVARFAPPPVTDVSEGAKDLMHEIMAAESPAEARRRPRRWVAIPAGALLTAAAVALTWMLPNSTASALDIEREGDYYVIQIKDLYADPDSYKTQLRTVGLDVSLKVIPATAAFEGQVFPTSPDNKYITEITGIYPPGPCDKLDGCAIGVKIPVDFKGTASIEIGRKAEPGERYQSFTTWDVKGEPMHCVPYRNKTVAEVRGMLKERGIRIEEFVVREPTSRDYEMEDTVPDSWLVTNGSLHEPGVATVHVYKTGMPQEIVDRLNKANGCPSS</sequence>
<gene>
    <name evidence="2" type="ORF">ACFOY2_38690</name>
</gene>
<keyword evidence="1" id="KW-1133">Transmembrane helix</keyword>
<comment type="caution">
    <text evidence="2">The sequence shown here is derived from an EMBL/GenBank/DDBJ whole genome shotgun (WGS) entry which is preliminary data.</text>
</comment>
<dbReference type="RefSeq" id="WP_379533082.1">
    <property type="nucleotide sequence ID" value="NZ_JBHSBI010000026.1"/>
</dbReference>
<keyword evidence="3" id="KW-1185">Reference proteome</keyword>
<feature type="transmembrane region" description="Helical" evidence="1">
    <location>
        <begin position="47"/>
        <end position="67"/>
    </location>
</feature>
<reference evidence="3" key="1">
    <citation type="journal article" date="2019" name="Int. J. Syst. Evol. Microbiol.">
        <title>The Global Catalogue of Microorganisms (GCM) 10K type strain sequencing project: providing services to taxonomists for standard genome sequencing and annotation.</title>
        <authorList>
            <consortium name="The Broad Institute Genomics Platform"/>
            <consortium name="The Broad Institute Genome Sequencing Center for Infectious Disease"/>
            <person name="Wu L."/>
            <person name="Ma J."/>
        </authorList>
    </citation>
    <scope>NUCLEOTIDE SEQUENCE [LARGE SCALE GENOMIC DNA]</scope>
    <source>
        <strain evidence="3">TBRC 1276</strain>
    </source>
</reference>
<evidence type="ECO:0000313" key="3">
    <source>
        <dbReference type="Proteomes" id="UP001595851"/>
    </source>
</evidence>
<protein>
    <recommendedName>
        <fullName evidence="4">DUF4367 domain-containing protein</fullName>
    </recommendedName>
</protein>
<organism evidence="2 3">
    <name type="scientific">Nonomuraea purpurea</name>
    <dbReference type="NCBI Taxonomy" id="1849276"/>
    <lineage>
        <taxon>Bacteria</taxon>
        <taxon>Bacillati</taxon>
        <taxon>Actinomycetota</taxon>
        <taxon>Actinomycetes</taxon>
        <taxon>Streptosporangiales</taxon>
        <taxon>Streptosporangiaceae</taxon>
        <taxon>Nonomuraea</taxon>
    </lineage>
</organism>
<dbReference type="Proteomes" id="UP001595851">
    <property type="component" value="Unassembled WGS sequence"/>
</dbReference>
<accession>A0ABV8GK13</accession>
<dbReference type="EMBL" id="JBHSBI010000026">
    <property type="protein sequence ID" value="MFC4013208.1"/>
    <property type="molecule type" value="Genomic_DNA"/>
</dbReference>
<keyword evidence="1" id="KW-0812">Transmembrane</keyword>
<keyword evidence="1" id="KW-0472">Membrane</keyword>
<evidence type="ECO:0008006" key="4">
    <source>
        <dbReference type="Google" id="ProtNLM"/>
    </source>
</evidence>
<proteinExistence type="predicted"/>
<name>A0ABV8GK13_9ACTN</name>
<evidence type="ECO:0000256" key="1">
    <source>
        <dbReference type="SAM" id="Phobius"/>
    </source>
</evidence>
<evidence type="ECO:0000313" key="2">
    <source>
        <dbReference type="EMBL" id="MFC4013208.1"/>
    </source>
</evidence>